<dbReference type="GO" id="GO:0016020">
    <property type="term" value="C:membrane"/>
    <property type="evidence" value="ECO:0007669"/>
    <property type="project" value="UniProtKB-SubCell"/>
</dbReference>
<dbReference type="PANTHER" id="PTHR48053">
    <property type="entry name" value="LEUCINE RICH REPEAT FAMILY PROTEIN, EXPRESSED"/>
    <property type="match status" value="1"/>
</dbReference>
<dbReference type="Pfam" id="PF00560">
    <property type="entry name" value="LRR_1"/>
    <property type="match status" value="2"/>
</dbReference>
<evidence type="ECO:0000256" key="1">
    <source>
        <dbReference type="ARBA" id="ARBA00004167"/>
    </source>
</evidence>
<dbReference type="SUPFAM" id="SSF52058">
    <property type="entry name" value="L domain-like"/>
    <property type="match status" value="1"/>
</dbReference>
<evidence type="ECO:0008006" key="4">
    <source>
        <dbReference type="Google" id="ProtNLM"/>
    </source>
</evidence>
<reference evidence="3" key="1">
    <citation type="submission" date="2021-01" db="EMBL/GenBank/DDBJ databases">
        <authorList>
            <person name="Corre E."/>
            <person name="Pelletier E."/>
            <person name="Niang G."/>
            <person name="Scheremetjew M."/>
            <person name="Finn R."/>
            <person name="Kale V."/>
            <person name="Holt S."/>
            <person name="Cochrane G."/>
            <person name="Meng A."/>
            <person name="Brown T."/>
            <person name="Cohen L."/>
        </authorList>
    </citation>
    <scope>NUCLEOTIDE SEQUENCE</scope>
    <source>
        <strain evidence="3">CCMP 410</strain>
    </source>
</reference>
<dbReference type="InterPro" id="IPR051716">
    <property type="entry name" value="Plant_RL_S/T_kinase"/>
</dbReference>
<dbReference type="PANTHER" id="PTHR48053:SF71">
    <property type="entry name" value="LEUCINE RICH REPEAT FAMILY PROTEIN, EXPRESSED"/>
    <property type="match status" value="1"/>
</dbReference>
<dbReference type="EMBL" id="HBGK01032128">
    <property type="protein sequence ID" value="CAD9290764.1"/>
    <property type="molecule type" value="Transcribed_RNA"/>
</dbReference>
<dbReference type="AlphaFoldDB" id="A0A7S1V7R3"/>
<keyword evidence="2" id="KW-0732">Signal</keyword>
<evidence type="ECO:0000256" key="2">
    <source>
        <dbReference type="ARBA" id="ARBA00022729"/>
    </source>
</evidence>
<evidence type="ECO:0000313" key="3">
    <source>
        <dbReference type="EMBL" id="CAD9290764.1"/>
    </source>
</evidence>
<gene>
    <name evidence="3" type="ORF">GOCE00092_LOCUS16791</name>
</gene>
<organism evidence="3">
    <name type="scientific">Grammatophora oceanica</name>
    <dbReference type="NCBI Taxonomy" id="210454"/>
    <lineage>
        <taxon>Eukaryota</taxon>
        <taxon>Sar</taxon>
        <taxon>Stramenopiles</taxon>
        <taxon>Ochrophyta</taxon>
        <taxon>Bacillariophyta</taxon>
        <taxon>Fragilariophyceae</taxon>
        <taxon>Fragilariophycidae</taxon>
        <taxon>Rhabdonematales</taxon>
        <taxon>Grammatophoraceae</taxon>
        <taxon>Grammatophora</taxon>
    </lineage>
</organism>
<sequence length="353" mass="37843">MMDLSNNLMGCPRPFIVRLNNTLEPIYEDDMFPVDPDAAQKNQMVVFDNANNPGLTPHGFGCVIPDQFALLSKLQKLDLTGTPFVGTIPSVIGVLGQLRRLALPDQFSMIGDIPSEVGLLHRLASLDVTRTYRLDTRRQIPTAIYNLTSLEELRAASIAFDGTIPTEIGLLSNTLHALDFSNSSRHGVIPPQIGNLSVLTELHVGGTALSGTVPSELGLLGDRLRHLDLHGSRALATESGPNSTTTLPAVPLVALGGSVPAELASLRRLTHLDLSFTDLSGEWPSELNRQQLSSLRVLNLESTKLIGSITELACHRSSKGDLVLAIEEVSIGQTLLECACCPTDAAAEDSDSS</sequence>
<name>A0A7S1V7R3_9STRA</name>
<accession>A0A7S1V7R3</accession>
<protein>
    <recommendedName>
        <fullName evidence="4">L domain-like protein</fullName>
    </recommendedName>
</protein>
<dbReference type="InterPro" id="IPR032675">
    <property type="entry name" value="LRR_dom_sf"/>
</dbReference>
<proteinExistence type="predicted"/>
<dbReference type="Gene3D" id="3.80.10.10">
    <property type="entry name" value="Ribonuclease Inhibitor"/>
    <property type="match status" value="1"/>
</dbReference>
<comment type="subcellular location">
    <subcellularLocation>
        <location evidence="1">Membrane</location>
        <topology evidence="1">Single-pass membrane protein</topology>
    </subcellularLocation>
</comment>
<dbReference type="InterPro" id="IPR001611">
    <property type="entry name" value="Leu-rich_rpt"/>
</dbReference>